<proteinExistence type="predicted"/>
<protein>
    <submittedName>
        <fullName evidence="1">Uncharacterized protein</fullName>
    </submittedName>
</protein>
<evidence type="ECO:0000313" key="2">
    <source>
        <dbReference type="Proteomes" id="UP000198427"/>
    </source>
</evidence>
<accession>A0AA94LKP4</accession>
<gene>
    <name evidence="1" type="ORF">SAMN06265364_11938</name>
</gene>
<comment type="caution">
    <text evidence="1">The sequence shown here is derived from an EMBL/GenBank/DDBJ whole genome shotgun (WGS) entry which is preliminary data.</text>
</comment>
<reference evidence="1 2" key="1">
    <citation type="submission" date="2017-06" db="EMBL/GenBank/DDBJ databases">
        <authorList>
            <person name="Varghese N."/>
            <person name="Submissions S."/>
        </authorList>
    </citation>
    <scope>NUCLEOTIDE SEQUENCE [LARGE SCALE GENOMIC DNA]</scope>
    <source>
        <strain evidence="1 2">DSM 26989</strain>
    </source>
</reference>
<dbReference type="AlphaFoldDB" id="A0AA94LKP4"/>
<dbReference type="Proteomes" id="UP000198427">
    <property type="component" value="Unassembled WGS sequence"/>
</dbReference>
<name>A0AA94LKP4_9BACT</name>
<evidence type="ECO:0000313" key="1">
    <source>
        <dbReference type="EMBL" id="SNR92015.1"/>
    </source>
</evidence>
<keyword evidence="2" id="KW-1185">Reference proteome</keyword>
<dbReference type="EMBL" id="FZNZ01000019">
    <property type="protein sequence ID" value="SNR92015.1"/>
    <property type="molecule type" value="Genomic_DNA"/>
</dbReference>
<organism evidence="1 2">
    <name type="scientific">Prevotella jejuni</name>
    <dbReference type="NCBI Taxonomy" id="1177574"/>
    <lineage>
        <taxon>Bacteria</taxon>
        <taxon>Pseudomonadati</taxon>
        <taxon>Bacteroidota</taxon>
        <taxon>Bacteroidia</taxon>
        <taxon>Bacteroidales</taxon>
        <taxon>Prevotellaceae</taxon>
        <taxon>Prevotella</taxon>
    </lineage>
</organism>
<sequence length="34" mass="3958">MGLIRPIFKKRKKFGFNNTELINLVLIMFPAGIH</sequence>